<keyword evidence="4" id="KW-0176">Collagen</keyword>
<keyword evidence="1" id="KW-0677">Repeat</keyword>
<name>A0A0B2VUC7_TOXCA</name>
<gene>
    <name evidence="4" type="primary">sqt-1</name>
    <name evidence="4" type="ORF">Tcan_04162</name>
</gene>
<feature type="region of interest" description="Disordered" evidence="2">
    <location>
        <begin position="344"/>
        <end position="367"/>
    </location>
</feature>
<evidence type="ECO:0000313" key="5">
    <source>
        <dbReference type="Proteomes" id="UP000031036"/>
    </source>
</evidence>
<dbReference type="InterPro" id="IPR008160">
    <property type="entry name" value="Collagen"/>
</dbReference>
<dbReference type="EMBL" id="JPKZ01000843">
    <property type="protein sequence ID" value="KHN85243.1"/>
    <property type="molecule type" value="Genomic_DNA"/>
</dbReference>
<protein>
    <submittedName>
        <fullName evidence="4">Cuticle collagen sqt-1</fullName>
    </submittedName>
</protein>
<dbReference type="OMA" id="ETSNVLW"/>
<feature type="compositionally biased region" description="Gly residues" evidence="2">
    <location>
        <begin position="246"/>
        <end position="255"/>
    </location>
</feature>
<dbReference type="AlphaFoldDB" id="A0A0B2VUC7"/>
<evidence type="ECO:0000256" key="2">
    <source>
        <dbReference type="SAM" id="MobiDB-lite"/>
    </source>
</evidence>
<feature type="compositionally biased region" description="Basic residues" evidence="2">
    <location>
        <begin position="149"/>
        <end position="163"/>
    </location>
</feature>
<dbReference type="PANTHER" id="PTHR24637">
    <property type="entry name" value="COLLAGEN"/>
    <property type="match status" value="1"/>
</dbReference>
<keyword evidence="3" id="KW-0732">Signal</keyword>
<feature type="compositionally biased region" description="Polar residues" evidence="2">
    <location>
        <begin position="81"/>
        <end position="94"/>
    </location>
</feature>
<comment type="caution">
    <text evidence="4">The sequence shown here is derived from an EMBL/GenBank/DDBJ whole genome shotgun (WGS) entry which is preliminary data.</text>
</comment>
<keyword evidence="5" id="KW-1185">Reference proteome</keyword>
<feature type="chain" id="PRO_5002096340" evidence="3">
    <location>
        <begin position="19"/>
        <end position="421"/>
    </location>
</feature>
<evidence type="ECO:0000256" key="1">
    <source>
        <dbReference type="ARBA" id="ARBA00022737"/>
    </source>
</evidence>
<evidence type="ECO:0000313" key="4">
    <source>
        <dbReference type="EMBL" id="KHN85243.1"/>
    </source>
</evidence>
<evidence type="ECO:0000256" key="3">
    <source>
        <dbReference type="SAM" id="SignalP"/>
    </source>
</evidence>
<proteinExistence type="predicted"/>
<dbReference type="OrthoDB" id="6380629at2759"/>
<organism evidence="4 5">
    <name type="scientific">Toxocara canis</name>
    <name type="common">Canine roundworm</name>
    <dbReference type="NCBI Taxonomy" id="6265"/>
    <lineage>
        <taxon>Eukaryota</taxon>
        <taxon>Metazoa</taxon>
        <taxon>Ecdysozoa</taxon>
        <taxon>Nematoda</taxon>
        <taxon>Chromadorea</taxon>
        <taxon>Rhabditida</taxon>
        <taxon>Spirurina</taxon>
        <taxon>Ascaridomorpha</taxon>
        <taxon>Ascaridoidea</taxon>
        <taxon>Toxocaridae</taxon>
        <taxon>Toxocara</taxon>
    </lineage>
</organism>
<dbReference type="Pfam" id="PF01391">
    <property type="entry name" value="Collagen"/>
    <property type="match status" value="1"/>
</dbReference>
<dbReference type="STRING" id="6265.A0A0B2VUC7"/>
<reference evidence="4 5" key="1">
    <citation type="submission" date="2014-11" db="EMBL/GenBank/DDBJ databases">
        <title>Genetic blueprint of the zoonotic pathogen Toxocara canis.</title>
        <authorList>
            <person name="Zhu X.-Q."/>
            <person name="Korhonen P.K."/>
            <person name="Cai H."/>
            <person name="Young N.D."/>
            <person name="Nejsum P."/>
            <person name="von Samson-Himmelstjerna G."/>
            <person name="Boag P.R."/>
            <person name="Tan P."/>
            <person name="Li Q."/>
            <person name="Min J."/>
            <person name="Yang Y."/>
            <person name="Wang X."/>
            <person name="Fang X."/>
            <person name="Hall R.S."/>
            <person name="Hofmann A."/>
            <person name="Sternberg P.W."/>
            <person name="Jex A.R."/>
            <person name="Gasser R.B."/>
        </authorList>
    </citation>
    <scope>NUCLEOTIDE SEQUENCE [LARGE SCALE GENOMIC DNA]</scope>
    <source>
        <strain evidence="4">PN_DK_2014</strain>
    </source>
</reference>
<dbReference type="PANTHER" id="PTHR24637:SF428">
    <property type="entry name" value="SCAVENGER RECEPTOR CLASS A MEMBER 3"/>
    <property type="match status" value="1"/>
</dbReference>
<sequence>MSGVAFLMFATVFPMVINEIAVMEEELNLHRNKFNELSNELWTEILQQSTAVRHVRAVDRKRRQYGYSSADYDGATGSGQGTNADVSTSTTVNNCPPGPKGPQGDSGEKGDDAPDGVPGRPGLDGIDIKPISGSCAPCPMGPQGLPGYKGRRGPRGPKGKKGLAGKPGSDGMNGEEGPQGESGYQGDQGPPGEKGSPGKNGFKRGEGPRGPKGETGPIGPEGDEGAPGERGDDAPQGLRGEPGPRGPIGGPGRPGVQGERGKPGRKGANGEYCQCPERGVDRGKFDSYDMNIKEKSSGNQPALGDQSTTIQHNEETNSGLIEKLNQREPSARYDSNSPISAFKANTEEASEAQTKQQWNENKGGKFDQEHDTIGKWNTAMASKNTLSTLTIENRIKESDGRTIFYDKRARAVALRRTHRLR</sequence>
<dbReference type="Proteomes" id="UP000031036">
    <property type="component" value="Unassembled WGS sequence"/>
</dbReference>
<feature type="compositionally biased region" description="Basic and acidic residues" evidence="2">
    <location>
        <begin position="203"/>
        <end position="212"/>
    </location>
</feature>
<feature type="compositionally biased region" description="Polar residues" evidence="2">
    <location>
        <begin position="351"/>
        <end position="360"/>
    </location>
</feature>
<feature type="region of interest" description="Disordered" evidence="2">
    <location>
        <begin position="68"/>
        <end position="285"/>
    </location>
</feature>
<accession>A0A0B2VUC7</accession>
<dbReference type="GO" id="GO:0005581">
    <property type="term" value="C:collagen trimer"/>
    <property type="evidence" value="ECO:0007669"/>
    <property type="project" value="UniProtKB-KW"/>
</dbReference>
<feature type="signal peptide" evidence="3">
    <location>
        <begin position="1"/>
        <end position="18"/>
    </location>
</feature>